<evidence type="ECO:0000313" key="3">
    <source>
        <dbReference type="Proteomes" id="UP001610563"/>
    </source>
</evidence>
<reference evidence="2 3" key="1">
    <citation type="submission" date="2024-07" db="EMBL/GenBank/DDBJ databases">
        <title>Section-level genome sequencing and comparative genomics of Aspergillus sections Usti and Cavernicolus.</title>
        <authorList>
            <consortium name="Lawrence Berkeley National Laboratory"/>
            <person name="Nybo J.L."/>
            <person name="Vesth T.C."/>
            <person name="Theobald S."/>
            <person name="Frisvad J.C."/>
            <person name="Larsen T.O."/>
            <person name="Kjaerboelling I."/>
            <person name="Rothschild-Mancinelli K."/>
            <person name="Lyhne E.K."/>
            <person name="Kogle M.E."/>
            <person name="Barry K."/>
            <person name="Clum A."/>
            <person name="Na H."/>
            <person name="Ledsgaard L."/>
            <person name="Lin J."/>
            <person name="Lipzen A."/>
            <person name="Kuo A."/>
            <person name="Riley R."/>
            <person name="Mondo S."/>
            <person name="Labutti K."/>
            <person name="Haridas S."/>
            <person name="Pangalinan J."/>
            <person name="Salamov A.A."/>
            <person name="Simmons B.A."/>
            <person name="Magnuson J.K."/>
            <person name="Chen J."/>
            <person name="Drula E."/>
            <person name="Henrissat B."/>
            <person name="Wiebenga A."/>
            <person name="Lubbers R.J."/>
            <person name="Gomes A.C."/>
            <person name="Makela M.R."/>
            <person name="Stajich J."/>
            <person name="Grigoriev I.V."/>
            <person name="Mortensen U.H."/>
            <person name="De Vries R.P."/>
            <person name="Baker S.E."/>
            <person name="Andersen M.R."/>
        </authorList>
    </citation>
    <scope>NUCLEOTIDE SEQUENCE [LARGE SCALE GENOMIC DNA]</scope>
    <source>
        <strain evidence="2 3">CBS 209.92</strain>
    </source>
</reference>
<organism evidence="2 3">
    <name type="scientific">Aspergillus keveii</name>
    <dbReference type="NCBI Taxonomy" id="714993"/>
    <lineage>
        <taxon>Eukaryota</taxon>
        <taxon>Fungi</taxon>
        <taxon>Dikarya</taxon>
        <taxon>Ascomycota</taxon>
        <taxon>Pezizomycotina</taxon>
        <taxon>Eurotiomycetes</taxon>
        <taxon>Eurotiomycetidae</taxon>
        <taxon>Eurotiales</taxon>
        <taxon>Aspergillaceae</taxon>
        <taxon>Aspergillus</taxon>
        <taxon>Aspergillus subgen. Nidulantes</taxon>
    </lineage>
</organism>
<feature type="region of interest" description="Disordered" evidence="1">
    <location>
        <begin position="1"/>
        <end position="85"/>
    </location>
</feature>
<proteinExistence type="predicted"/>
<dbReference type="EMBL" id="JBFTWV010000210">
    <property type="protein sequence ID" value="KAL2783820.1"/>
    <property type="molecule type" value="Genomic_DNA"/>
</dbReference>
<evidence type="ECO:0000313" key="2">
    <source>
        <dbReference type="EMBL" id="KAL2783820.1"/>
    </source>
</evidence>
<protein>
    <submittedName>
        <fullName evidence="2">Uncharacterized protein</fullName>
    </submittedName>
</protein>
<gene>
    <name evidence="2" type="ORF">BJX66DRAFT_317874</name>
</gene>
<keyword evidence="3" id="KW-1185">Reference proteome</keyword>
<comment type="caution">
    <text evidence="2">The sequence shown here is derived from an EMBL/GenBank/DDBJ whole genome shotgun (WGS) entry which is preliminary data.</text>
</comment>
<sequence>MQATVSARRGGSTTQEHPHNLRRNGQLSADAQPISSPPCPLFLGTQPSVATPSCGRAPARTLSHPVRTCPSRNNPLMSGLCSPMA</sequence>
<name>A0ABR4FKQ6_9EURO</name>
<feature type="compositionally biased region" description="Polar residues" evidence="1">
    <location>
        <begin position="1"/>
        <end position="15"/>
    </location>
</feature>
<accession>A0ABR4FKQ6</accession>
<evidence type="ECO:0000256" key="1">
    <source>
        <dbReference type="SAM" id="MobiDB-lite"/>
    </source>
</evidence>
<dbReference type="Proteomes" id="UP001610563">
    <property type="component" value="Unassembled WGS sequence"/>
</dbReference>